<reference evidence="1 2" key="1">
    <citation type="submission" date="2023-03" db="EMBL/GenBank/DDBJ databases">
        <title>High-quality genome of Scylla paramamosain provides insights in environmental adaptation.</title>
        <authorList>
            <person name="Zhang L."/>
        </authorList>
    </citation>
    <scope>NUCLEOTIDE SEQUENCE [LARGE SCALE GENOMIC DNA]</scope>
    <source>
        <strain evidence="1">LZ_2023a</strain>
        <tissue evidence="1">Muscle</tissue>
    </source>
</reference>
<proteinExistence type="predicted"/>
<sequence>MLPGALQLCRLAPRETSAGCQSLPVPPLTPLAPGECVLWRGSRGGQCGDVLVGLALHDTLALAASLSPPPLVCNLGVGELMGVLGA</sequence>
<keyword evidence="2" id="KW-1185">Reference proteome</keyword>
<dbReference type="Proteomes" id="UP001487740">
    <property type="component" value="Unassembled WGS sequence"/>
</dbReference>
<evidence type="ECO:0000313" key="1">
    <source>
        <dbReference type="EMBL" id="KAK8392603.1"/>
    </source>
</evidence>
<accession>A0AAW0TZJ5</accession>
<gene>
    <name evidence="1" type="ORF">O3P69_014783</name>
</gene>
<evidence type="ECO:0000313" key="2">
    <source>
        <dbReference type="Proteomes" id="UP001487740"/>
    </source>
</evidence>
<name>A0AAW0TZJ5_SCYPA</name>
<dbReference type="EMBL" id="JARAKH010000022">
    <property type="protein sequence ID" value="KAK8392603.1"/>
    <property type="molecule type" value="Genomic_DNA"/>
</dbReference>
<protein>
    <submittedName>
        <fullName evidence="1">Uncharacterized protein</fullName>
    </submittedName>
</protein>
<organism evidence="1 2">
    <name type="scientific">Scylla paramamosain</name>
    <name type="common">Mud crab</name>
    <dbReference type="NCBI Taxonomy" id="85552"/>
    <lineage>
        <taxon>Eukaryota</taxon>
        <taxon>Metazoa</taxon>
        <taxon>Ecdysozoa</taxon>
        <taxon>Arthropoda</taxon>
        <taxon>Crustacea</taxon>
        <taxon>Multicrustacea</taxon>
        <taxon>Malacostraca</taxon>
        <taxon>Eumalacostraca</taxon>
        <taxon>Eucarida</taxon>
        <taxon>Decapoda</taxon>
        <taxon>Pleocyemata</taxon>
        <taxon>Brachyura</taxon>
        <taxon>Eubrachyura</taxon>
        <taxon>Portunoidea</taxon>
        <taxon>Portunidae</taxon>
        <taxon>Portuninae</taxon>
        <taxon>Scylla</taxon>
    </lineage>
</organism>
<dbReference type="AlphaFoldDB" id="A0AAW0TZJ5"/>
<comment type="caution">
    <text evidence="1">The sequence shown here is derived from an EMBL/GenBank/DDBJ whole genome shotgun (WGS) entry which is preliminary data.</text>
</comment>